<dbReference type="AlphaFoldDB" id="B0WFD1"/>
<dbReference type="HOGENOM" id="CLU_1338729_0_0_1"/>
<reference evidence="1" key="1">
    <citation type="submission" date="2007-03" db="EMBL/GenBank/DDBJ databases">
        <title>Annotation of Culex pipiens quinquefasciatus.</title>
        <authorList>
            <consortium name="The Broad Institute Genome Sequencing Platform"/>
            <person name="Atkinson P.W."/>
            <person name="Hemingway J."/>
            <person name="Christensen B.M."/>
            <person name="Higgs S."/>
            <person name="Kodira C."/>
            <person name="Hannick L."/>
            <person name="Megy K."/>
            <person name="O'Leary S."/>
            <person name="Pearson M."/>
            <person name="Haas B.J."/>
            <person name="Mauceli E."/>
            <person name="Wortman J.R."/>
            <person name="Lee N.H."/>
            <person name="Guigo R."/>
            <person name="Stanke M."/>
            <person name="Alvarado L."/>
            <person name="Amedeo P."/>
            <person name="Antoine C.H."/>
            <person name="Arensburger P."/>
            <person name="Bidwell S.L."/>
            <person name="Crawford M."/>
            <person name="Camaro F."/>
            <person name="Devon K."/>
            <person name="Engels R."/>
            <person name="Hammond M."/>
            <person name="Howarth C."/>
            <person name="Koehrsen M."/>
            <person name="Lawson D."/>
            <person name="Montgomery P."/>
            <person name="Nene V."/>
            <person name="Nusbaum C."/>
            <person name="Puiu D."/>
            <person name="Romero-Severson J."/>
            <person name="Severson D.W."/>
            <person name="Shumway M."/>
            <person name="Sisk P."/>
            <person name="Stolte C."/>
            <person name="Zeng Q."/>
            <person name="Eisenstadt E."/>
            <person name="Fraser-Liggett C."/>
            <person name="Strausberg R."/>
            <person name="Galagan J."/>
            <person name="Birren B."/>
            <person name="Collins F.H."/>
        </authorList>
    </citation>
    <scope>NUCLEOTIDE SEQUENCE [LARGE SCALE GENOMIC DNA]</scope>
    <source>
        <strain evidence="1">JHB</strain>
    </source>
</reference>
<dbReference type="Proteomes" id="UP000002320">
    <property type="component" value="Unassembled WGS sequence"/>
</dbReference>
<name>B0WFD1_CULQU</name>
<proteinExistence type="predicted"/>
<dbReference type="KEGG" id="cqu:CpipJ_CPIJ005967"/>
<organism>
    <name type="scientific">Culex quinquefasciatus</name>
    <name type="common">Southern house mosquito</name>
    <name type="synonym">Culex pungens</name>
    <dbReference type="NCBI Taxonomy" id="7176"/>
    <lineage>
        <taxon>Eukaryota</taxon>
        <taxon>Metazoa</taxon>
        <taxon>Ecdysozoa</taxon>
        <taxon>Arthropoda</taxon>
        <taxon>Hexapoda</taxon>
        <taxon>Insecta</taxon>
        <taxon>Pterygota</taxon>
        <taxon>Neoptera</taxon>
        <taxon>Endopterygota</taxon>
        <taxon>Diptera</taxon>
        <taxon>Nematocera</taxon>
        <taxon>Culicoidea</taxon>
        <taxon>Culicidae</taxon>
        <taxon>Culicinae</taxon>
        <taxon>Culicini</taxon>
        <taxon>Culex</taxon>
        <taxon>Culex</taxon>
    </lineage>
</organism>
<dbReference type="VEuPathDB" id="VectorBase:CPIJ005967"/>
<dbReference type="InParanoid" id="B0WFD1"/>
<dbReference type="EnsemblMetazoa" id="CPIJ005967-RA">
    <property type="protein sequence ID" value="CPIJ005967-PA"/>
    <property type="gene ID" value="CPIJ005967"/>
</dbReference>
<protein>
    <submittedName>
        <fullName evidence="1 2">Uncharacterized protein</fullName>
    </submittedName>
</protein>
<evidence type="ECO:0000313" key="2">
    <source>
        <dbReference type="EnsemblMetazoa" id="CPIJ005967-PA"/>
    </source>
</evidence>
<dbReference type="EMBL" id="DS231916">
    <property type="protein sequence ID" value="EDS26148.1"/>
    <property type="molecule type" value="Genomic_DNA"/>
</dbReference>
<keyword evidence="3" id="KW-1185">Reference proteome</keyword>
<gene>
    <name evidence="2" type="primary">6037508</name>
    <name evidence="1" type="ORF">CpipJ_CPIJ005967</name>
</gene>
<evidence type="ECO:0000313" key="3">
    <source>
        <dbReference type="Proteomes" id="UP000002320"/>
    </source>
</evidence>
<reference evidence="2" key="2">
    <citation type="submission" date="2020-05" db="UniProtKB">
        <authorList>
            <consortium name="EnsemblMetazoa"/>
        </authorList>
    </citation>
    <scope>IDENTIFICATION</scope>
    <source>
        <strain evidence="2">JHB</strain>
    </source>
</reference>
<sequence length="205" mass="22833">MSVSFPAQNYAQFEGKRDDCTTFSSIAKPRVLWQSTFFLPHVKWVAKLCNPLQTYTPHIYNLKGLHVYVRRRLLVLATSSVSKAPALQLDDDVTLRHVVACSRERPALSLSLKLSGLDCLDLRRRAVCVKCGGGILCEKLHHHHQQLPAITSKRDVAVQRSKKGEDGKKKDCIMMIRYPAEAARRGGGVRDAISGHLVSMVLAST</sequence>
<evidence type="ECO:0000313" key="1">
    <source>
        <dbReference type="EMBL" id="EDS26148.1"/>
    </source>
</evidence>
<accession>B0WFD1</accession>